<dbReference type="Pfam" id="PF12454">
    <property type="entry name" value="Ecm33"/>
    <property type="match status" value="1"/>
</dbReference>
<dbReference type="InterPro" id="IPR036941">
    <property type="entry name" value="Rcpt_L-dom_sf"/>
</dbReference>
<evidence type="ECO:0000256" key="1">
    <source>
        <dbReference type="ARBA" id="ARBA00004191"/>
    </source>
</evidence>
<dbReference type="InParanoid" id="A0A165J3A7"/>
<organism evidence="8 9">
    <name type="scientific">Xylona heveae (strain CBS 132557 / TC161)</name>
    <dbReference type="NCBI Taxonomy" id="1328760"/>
    <lineage>
        <taxon>Eukaryota</taxon>
        <taxon>Fungi</taxon>
        <taxon>Dikarya</taxon>
        <taxon>Ascomycota</taxon>
        <taxon>Pezizomycotina</taxon>
        <taxon>Xylonomycetes</taxon>
        <taxon>Xylonales</taxon>
        <taxon>Xylonaceae</taxon>
        <taxon>Xylona</taxon>
    </lineage>
</organism>
<dbReference type="Gene3D" id="3.80.20.20">
    <property type="entry name" value="Receptor L-domain"/>
    <property type="match status" value="1"/>
</dbReference>
<feature type="region of interest" description="Disordered" evidence="6">
    <location>
        <begin position="347"/>
        <end position="376"/>
    </location>
</feature>
<dbReference type="SUPFAM" id="SSF52058">
    <property type="entry name" value="L domain-like"/>
    <property type="match status" value="2"/>
</dbReference>
<evidence type="ECO:0000256" key="6">
    <source>
        <dbReference type="SAM" id="MobiDB-lite"/>
    </source>
</evidence>
<keyword evidence="3" id="KW-0964">Secreted</keyword>
<evidence type="ECO:0008006" key="10">
    <source>
        <dbReference type="Google" id="ProtNLM"/>
    </source>
</evidence>
<comment type="subcellular location">
    <subcellularLocation>
        <location evidence="1">Secreted</location>
        <location evidence="1">Cell wall</location>
    </subcellularLocation>
</comment>
<dbReference type="InterPro" id="IPR051648">
    <property type="entry name" value="CWI-Assembly_Regulator"/>
</dbReference>
<evidence type="ECO:0000256" key="3">
    <source>
        <dbReference type="ARBA" id="ARBA00022525"/>
    </source>
</evidence>
<dbReference type="OMA" id="WANNITF"/>
<gene>
    <name evidence="8" type="ORF">L228DRAFT_236746</name>
</gene>
<evidence type="ECO:0000256" key="5">
    <source>
        <dbReference type="ARBA" id="ARBA00023180"/>
    </source>
</evidence>
<dbReference type="EMBL" id="KV407455">
    <property type="protein sequence ID" value="KZF25673.1"/>
    <property type="molecule type" value="Genomic_DNA"/>
</dbReference>
<dbReference type="GO" id="GO:0005886">
    <property type="term" value="C:plasma membrane"/>
    <property type="evidence" value="ECO:0007669"/>
    <property type="project" value="TreeGrafter"/>
</dbReference>
<evidence type="ECO:0000313" key="9">
    <source>
        <dbReference type="Proteomes" id="UP000076632"/>
    </source>
</evidence>
<keyword evidence="5" id="KW-0325">Glycoprotein</keyword>
<name>A0A165J3A7_XYLHT</name>
<dbReference type="OrthoDB" id="536881at2759"/>
<evidence type="ECO:0000256" key="4">
    <source>
        <dbReference type="ARBA" id="ARBA00022729"/>
    </source>
</evidence>
<keyword evidence="2" id="KW-0134">Cell wall</keyword>
<dbReference type="GO" id="GO:0031505">
    <property type="term" value="P:fungal-type cell wall organization"/>
    <property type="evidence" value="ECO:0007669"/>
    <property type="project" value="TreeGrafter"/>
</dbReference>
<dbReference type="GeneID" id="28896002"/>
<evidence type="ECO:0000256" key="2">
    <source>
        <dbReference type="ARBA" id="ARBA00022512"/>
    </source>
</evidence>
<dbReference type="PROSITE" id="PS51257">
    <property type="entry name" value="PROKAR_LIPOPROTEIN"/>
    <property type="match status" value="1"/>
</dbReference>
<accession>A0A165J3A7</accession>
<dbReference type="RefSeq" id="XP_018191228.1">
    <property type="nucleotide sequence ID" value="XM_018330865.1"/>
</dbReference>
<dbReference type="Proteomes" id="UP000076632">
    <property type="component" value="Unassembled WGS sequence"/>
</dbReference>
<dbReference type="STRING" id="1328760.A0A165J3A7"/>
<dbReference type="GO" id="GO:0009986">
    <property type="term" value="C:cell surface"/>
    <property type="evidence" value="ECO:0007669"/>
    <property type="project" value="TreeGrafter"/>
</dbReference>
<reference evidence="8 9" key="1">
    <citation type="journal article" date="2016" name="Fungal Biol.">
        <title>The genome of Xylona heveae provides a window into fungal endophytism.</title>
        <authorList>
            <person name="Gazis R."/>
            <person name="Kuo A."/>
            <person name="Riley R."/>
            <person name="LaButti K."/>
            <person name="Lipzen A."/>
            <person name="Lin J."/>
            <person name="Amirebrahimi M."/>
            <person name="Hesse C.N."/>
            <person name="Spatafora J.W."/>
            <person name="Henrissat B."/>
            <person name="Hainaut M."/>
            <person name="Grigoriev I.V."/>
            <person name="Hibbett D.S."/>
        </authorList>
    </citation>
    <scope>NUCLEOTIDE SEQUENCE [LARGE SCALE GENOMIC DNA]</scope>
    <source>
        <strain evidence="8 9">TC161</strain>
    </source>
</reference>
<proteinExistence type="predicted"/>
<sequence>MSFKKYLLPALAALGTASAASSSCSGTSTIQNSGDAATLSACSTFSGDIVVATQAAGTLTIPGIQEITGSLTADSAAQLSALEADSLKTIGQDFKLSNLTIIANLNFPQLTSVGGLEWVALPALQTLNFAATIQEAGNVLITDTQLSSLDGINLQMVDNFNINNNRFLKSIEVQLGNITQSLNIEANGMNLTASFPNLEWAYNMTFRNCSGVKTPSLATVNGSMGFYSNYFTDYAAPNLTSTGGSLVFVSNEGLTNISLPMLKTIGGGYQIANNTKLSQIDGFTKLATVAGAIDFSGNFTSVALPALNDVRGGFNMQSSGQLDCSQFDKDHSNQVIKGTYTCKGLQAHPQTKGSGSSSGGSSTSSGTSPSSTGKKSAAGRFEVNVAAVMGLSMIAGLLLSSF</sequence>
<feature type="chain" id="PRO_5007859725" description="GPI-anchored cell wall organization protein Ecm33" evidence="7">
    <location>
        <begin position="20"/>
        <end position="402"/>
    </location>
</feature>
<dbReference type="GO" id="GO:0009277">
    <property type="term" value="C:fungal-type cell wall"/>
    <property type="evidence" value="ECO:0007669"/>
    <property type="project" value="TreeGrafter"/>
</dbReference>
<dbReference type="AlphaFoldDB" id="A0A165J3A7"/>
<dbReference type="PANTHER" id="PTHR31018">
    <property type="entry name" value="SPORULATION-SPECIFIC PROTEIN-RELATED"/>
    <property type="match status" value="1"/>
</dbReference>
<feature type="signal peptide" evidence="7">
    <location>
        <begin position="1"/>
        <end position="19"/>
    </location>
</feature>
<dbReference type="PANTHER" id="PTHR31018:SF3">
    <property type="entry name" value="RECEPTOR PROTEIN-TYROSINE KINASE"/>
    <property type="match status" value="1"/>
</dbReference>
<keyword evidence="4 7" id="KW-0732">Signal</keyword>
<dbReference type="FunCoup" id="A0A165J3A7">
    <property type="interactions" value="131"/>
</dbReference>
<keyword evidence="9" id="KW-1185">Reference proteome</keyword>
<evidence type="ECO:0000256" key="7">
    <source>
        <dbReference type="SAM" id="SignalP"/>
    </source>
</evidence>
<protein>
    <recommendedName>
        <fullName evidence="10">GPI-anchored cell wall organization protein Ecm33</fullName>
    </recommendedName>
</protein>
<evidence type="ECO:0000313" key="8">
    <source>
        <dbReference type="EMBL" id="KZF25673.1"/>
    </source>
</evidence>
<feature type="compositionally biased region" description="Low complexity" evidence="6">
    <location>
        <begin position="351"/>
        <end position="376"/>
    </location>
</feature>